<dbReference type="InParanoid" id="A0A482WRN9"/>
<proteinExistence type="predicted"/>
<keyword evidence="2" id="KW-1185">Reference proteome</keyword>
<dbReference type="Proteomes" id="UP000291343">
    <property type="component" value="Unassembled WGS sequence"/>
</dbReference>
<name>A0A482WRN9_LAOST</name>
<accession>A0A482WRN9</accession>
<comment type="caution">
    <text evidence="1">The sequence shown here is derived from an EMBL/GenBank/DDBJ whole genome shotgun (WGS) entry which is preliminary data.</text>
</comment>
<dbReference type="EMBL" id="QKKF02027198">
    <property type="protein sequence ID" value="RZF35946.1"/>
    <property type="molecule type" value="Genomic_DNA"/>
</dbReference>
<dbReference type="AlphaFoldDB" id="A0A482WRN9"/>
<sequence>MSAAATATALLAENAGIGADRLHRSREAGRLVHRCSEHTLVVLNGHTNTLHTHQADLKRHMSGLVLCN</sequence>
<evidence type="ECO:0000313" key="1">
    <source>
        <dbReference type="EMBL" id="RZF35946.1"/>
    </source>
</evidence>
<gene>
    <name evidence="1" type="ORF">LSTR_LSTR008516</name>
</gene>
<reference evidence="1 2" key="1">
    <citation type="journal article" date="2017" name="Gigascience">
        <title>Genome sequence of the small brown planthopper, Laodelphax striatellus.</title>
        <authorList>
            <person name="Zhu J."/>
            <person name="Jiang F."/>
            <person name="Wang X."/>
            <person name="Yang P."/>
            <person name="Bao Y."/>
            <person name="Zhao W."/>
            <person name="Wang W."/>
            <person name="Lu H."/>
            <person name="Wang Q."/>
            <person name="Cui N."/>
            <person name="Li J."/>
            <person name="Chen X."/>
            <person name="Luo L."/>
            <person name="Yu J."/>
            <person name="Kang L."/>
            <person name="Cui F."/>
        </authorList>
    </citation>
    <scope>NUCLEOTIDE SEQUENCE [LARGE SCALE GENOMIC DNA]</scope>
    <source>
        <strain evidence="1">Lst14</strain>
    </source>
</reference>
<protein>
    <submittedName>
        <fullName evidence="1">Uncharacterized protein</fullName>
    </submittedName>
</protein>
<evidence type="ECO:0000313" key="2">
    <source>
        <dbReference type="Proteomes" id="UP000291343"/>
    </source>
</evidence>
<organism evidence="1 2">
    <name type="scientific">Laodelphax striatellus</name>
    <name type="common">Small brown planthopper</name>
    <name type="synonym">Delphax striatella</name>
    <dbReference type="NCBI Taxonomy" id="195883"/>
    <lineage>
        <taxon>Eukaryota</taxon>
        <taxon>Metazoa</taxon>
        <taxon>Ecdysozoa</taxon>
        <taxon>Arthropoda</taxon>
        <taxon>Hexapoda</taxon>
        <taxon>Insecta</taxon>
        <taxon>Pterygota</taxon>
        <taxon>Neoptera</taxon>
        <taxon>Paraneoptera</taxon>
        <taxon>Hemiptera</taxon>
        <taxon>Auchenorrhyncha</taxon>
        <taxon>Fulgoroidea</taxon>
        <taxon>Delphacidae</taxon>
        <taxon>Criomorphinae</taxon>
        <taxon>Laodelphax</taxon>
    </lineage>
</organism>